<dbReference type="Pfam" id="PF01544">
    <property type="entry name" value="CorA"/>
    <property type="match status" value="1"/>
</dbReference>
<dbReference type="RefSeq" id="XP_067488663.1">
    <property type="nucleotide sequence ID" value="XM_067637115.1"/>
</dbReference>
<gene>
    <name evidence="2" type="ORF">DFL_007520</name>
</gene>
<name>A0A436ZW11_ARTFL</name>
<evidence type="ECO:0000256" key="1">
    <source>
        <dbReference type="SAM" id="Phobius"/>
    </source>
</evidence>
<dbReference type="Proteomes" id="UP000283090">
    <property type="component" value="Unassembled WGS sequence"/>
</dbReference>
<dbReference type="Gene3D" id="1.20.58.340">
    <property type="entry name" value="Magnesium transport protein CorA, transmembrane region"/>
    <property type="match status" value="1"/>
</dbReference>
<comment type="caution">
    <text evidence="2">The sequence shown here is derived from an EMBL/GenBank/DDBJ whole genome shotgun (WGS) entry which is preliminary data.</text>
</comment>
<evidence type="ECO:0000313" key="3">
    <source>
        <dbReference type="Proteomes" id="UP000283090"/>
    </source>
</evidence>
<dbReference type="OrthoDB" id="2830640at2759"/>
<dbReference type="GeneID" id="93589831"/>
<proteinExistence type="predicted"/>
<feature type="transmembrane region" description="Helical" evidence="1">
    <location>
        <begin position="245"/>
        <end position="268"/>
    </location>
</feature>
<keyword evidence="1" id="KW-0472">Membrane</keyword>
<keyword evidence="3" id="KW-1185">Reference proteome</keyword>
<reference evidence="2 3" key="1">
    <citation type="submission" date="2019-01" db="EMBL/GenBank/DDBJ databases">
        <title>Intercellular communication is required for trap formation in the nematode-trapping fungus Duddingtonia flagrans.</title>
        <authorList>
            <person name="Youssar L."/>
            <person name="Wernet V."/>
            <person name="Hensel N."/>
            <person name="Hildebrandt H.-G."/>
            <person name="Fischer R."/>
        </authorList>
    </citation>
    <scope>NUCLEOTIDE SEQUENCE [LARGE SCALE GENOMIC DNA]</scope>
    <source>
        <strain evidence="2 3">CBS H-5679</strain>
    </source>
</reference>
<dbReference type="VEuPathDB" id="FungiDB:DFL_007520"/>
<keyword evidence="1" id="KW-0812">Transmembrane</keyword>
<dbReference type="STRING" id="97331.A0A436ZW11"/>
<evidence type="ECO:0000313" key="2">
    <source>
        <dbReference type="EMBL" id="RVD83119.1"/>
    </source>
</evidence>
<dbReference type="AlphaFoldDB" id="A0A436ZW11"/>
<keyword evidence="1" id="KW-1133">Transmembrane helix</keyword>
<organism evidence="2 3">
    <name type="scientific">Arthrobotrys flagrans</name>
    <name type="common">Nematode-trapping fungus</name>
    <name type="synonym">Trichothecium flagrans</name>
    <dbReference type="NCBI Taxonomy" id="97331"/>
    <lineage>
        <taxon>Eukaryota</taxon>
        <taxon>Fungi</taxon>
        <taxon>Dikarya</taxon>
        <taxon>Ascomycota</taxon>
        <taxon>Pezizomycotina</taxon>
        <taxon>Orbiliomycetes</taxon>
        <taxon>Orbiliales</taxon>
        <taxon>Orbiliaceae</taxon>
        <taxon>Arthrobotrys</taxon>
    </lineage>
</organism>
<dbReference type="InterPro" id="IPR002523">
    <property type="entry name" value="MgTranspt_CorA/ZnTranspt_ZntB"/>
</dbReference>
<dbReference type="EMBL" id="SAEB01000009">
    <property type="protein sequence ID" value="RVD83119.1"/>
    <property type="molecule type" value="Genomic_DNA"/>
</dbReference>
<accession>A0A436ZW11</accession>
<sequence length="286" mass="33716">MPWEFFHLRSIKRTEFFYQHPRWNIHENQQPWGVYMSYDLPTKRVFYLVVTGVNCSKNALVKDRLFQSFCRSEDNNITRRPFADPFFIRALITHESLNDLKPVMTALRTHLYDQLDEVDAYAKKPSDRRKLEKFTTELHMVSQDADSLLASSNTAIMVSDRMLEAYQVIQPLLFAQFKYDEYHKTADALAYLRHSAQTHKRWLTSYKNRKDIVMNLVFNLVTQQDAYTNILIAQEAKRDGPSMKIIAALTTFFLPASFVATIFGVAFFNYQDRYSVWRQIPGYMLQ</sequence>
<protein>
    <submittedName>
        <fullName evidence="2">Uncharacterized protein</fullName>
    </submittedName>
</protein>